<dbReference type="RefSeq" id="WP_135281581.1">
    <property type="nucleotide sequence ID" value="NZ_SRIO01000006.1"/>
</dbReference>
<dbReference type="EMBL" id="SRIO01000006">
    <property type="protein sequence ID" value="TFZ82911.1"/>
    <property type="molecule type" value="Genomic_DNA"/>
</dbReference>
<dbReference type="InterPro" id="IPR000238">
    <property type="entry name" value="RbfA"/>
</dbReference>
<comment type="similarity">
    <text evidence="2">Belongs to the RbfA family.</text>
</comment>
<evidence type="ECO:0000313" key="4">
    <source>
        <dbReference type="Proteomes" id="UP000297890"/>
    </source>
</evidence>
<keyword evidence="4" id="KW-1185">Reference proteome</keyword>
<comment type="caution">
    <text evidence="3">The sequence shown here is derived from an EMBL/GenBank/DDBJ whole genome shotgun (WGS) entry which is preliminary data.</text>
</comment>
<dbReference type="InterPro" id="IPR023799">
    <property type="entry name" value="RbfA_dom_sf"/>
</dbReference>
<keyword evidence="2" id="KW-0963">Cytoplasm</keyword>
<proteinExistence type="inferred from homology"/>
<dbReference type="SUPFAM" id="SSF89919">
    <property type="entry name" value="Ribosome-binding factor A, RbfA"/>
    <property type="match status" value="1"/>
</dbReference>
<evidence type="ECO:0000256" key="1">
    <source>
        <dbReference type="ARBA" id="ARBA00022517"/>
    </source>
</evidence>
<dbReference type="InterPro" id="IPR020053">
    <property type="entry name" value="Ribosome-bd_factorA_CS"/>
</dbReference>
<evidence type="ECO:0000256" key="2">
    <source>
        <dbReference type="HAMAP-Rule" id="MF_00003"/>
    </source>
</evidence>
<dbReference type="GO" id="GO:0005829">
    <property type="term" value="C:cytosol"/>
    <property type="evidence" value="ECO:0007669"/>
    <property type="project" value="TreeGrafter"/>
</dbReference>
<dbReference type="GO" id="GO:0030490">
    <property type="term" value="P:maturation of SSU-rRNA"/>
    <property type="evidence" value="ECO:0007669"/>
    <property type="project" value="UniProtKB-UniRule"/>
</dbReference>
<comment type="subcellular location">
    <subcellularLocation>
        <location evidence="2">Cytoplasm</location>
    </subcellularLocation>
</comment>
<accession>A0A4Z0F950</accession>
<protein>
    <recommendedName>
        <fullName evidence="2">Ribosome-binding factor A</fullName>
    </recommendedName>
</protein>
<dbReference type="PANTHER" id="PTHR33515:SF1">
    <property type="entry name" value="RIBOSOME-BINDING FACTOR A, CHLOROPLASTIC-RELATED"/>
    <property type="match status" value="1"/>
</dbReference>
<dbReference type="HAMAP" id="MF_00003">
    <property type="entry name" value="RbfA"/>
    <property type="match status" value="1"/>
</dbReference>
<keyword evidence="1 2" id="KW-0690">Ribosome biogenesis</keyword>
<dbReference type="PANTHER" id="PTHR33515">
    <property type="entry name" value="RIBOSOME-BINDING FACTOR A, CHLOROPLASTIC-RELATED"/>
    <property type="match status" value="1"/>
</dbReference>
<dbReference type="PROSITE" id="PS01319">
    <property type="entry name" value="RBFA"/>
    <property type="match status" value="1"/>
</dbReference>
<dbReference type="Pfam" id="PF02033">
    <property type="entry name" value="RBFA"/>
    <property type="match status" value="1"/>
</dbReference>
<organism evidence="3 4">
    <name type="scientific">Candidatus Macondimonas diazotrophica</name>
    <dbReference type="NCBI Taxonomy" id="2305248"/>
    <lineage>
        <taxon>Bacteria</taxon>
        <taxon>Pseudomonadati</taxon>
        <taxon>Pseudomonadota</taxon>
        <taxon>Gammaproteobacteria</taxon>
        <taxon>Chromatiales</taxon>
        <taxon>Ectothiorhodospiraceae</taxon>
        <taxon>Candidatus Macondimonas</taxon>
    </lineage>
</organism>
<evidence type="ECO:0000313" key="3">
    <source>
        <dbReference type="EMBL" id="TFZ82911.1"/>
    </source>
</evidence>
<reference evidence="3 4" key="1">
    <citation type="journal article" date="2019" name="ISME J.">
        <title>Candidatus Macondimonas diazotrophica, a novel gammaproteobacterial genus dominating crude-oil-contaminated coastal sediments.</title>
        <authorList>
            <person name="Karthikeyan S."/>
            <person name="Konstantinidis K."/>
        </authorList>
    </citation>
    <scope>NUCLEOTIDE SEQUENCE [LARGE SCALE GENOMIC DNA]</scope>
    <source>
        <strain evidence="3 4">KTK01</strain>
    </source>
</reference>
<dbReference type="Gene3D" id="3.30.300.20">
    <property type="match status" value="1"/>
</dbReference>
<dbReference type="Proteomes" id="UP000297890">
    <property type="component" value="Unassembled WGS sequence"/>
</dbReference>
<dbReference type="NCBIfam" id="TIGR00082">
    <property type="entry name" value="rbfA"/>
    <property type="match status" value="1"/>
</dbReference>
<comment type="subunit">
    <text evidence="2">Monomer. Binds 30S ribosomal subunits, but not 50S ribosomal subunits or 70S ribosomes.</text>
</comment>
<dbReference type="GO" id="GO:0043024">
    <property type="term" value="F:ribosomal small subunit binding"/>
    <property type="evidence" value="ECO:0007669"/>
    <property type="project" value="TreeGrafter"/>
</dbReference>
<sequence>MPREYPRTVRVAEQLRQELSQLIREEVSDPRLGPVTVTSVQVARDFSHAKVFVSFLGQSAGIDEKLAILQHAARALQGLLGRRLRLRVIPSLHFQYDEVLDYGQRMDALITKARAADDLRSDPSADAAEE</sequence>
<dbReference type="AlphaFoldDB" id="A0A4Z0F950"/>
<dbReference type="InterPro" id="IPR015946">
    <property type="entry name" value="KH_dom-like_a/b"/>
</dbReference>
<dbReference type="OrthoDB" id="307788at2"/>
<comment type="function">
    <text evidence="2">One of several proteins that assist in the late maturation steps of the functional core of the 30S ribosomal subunit. Associates with free 30S ribosomal subunits (but not with 30S subunits that are part of 70S ribosomes or polysomes). Required for efficient processing of 16S rRNA. May interact with the 5'-terminal helix region of 16S rRNA.</text>
</comment>
<gene>
    <name evidence="2 3" type="primary">rbfA</name>
    <name evidence="3" type="ORF">E4680_06455</name>
</gene>
<name>A0A4Z0F950_9GAMM</name>